<organism evidence="2 3">
    <name type="scientific">Mytilus edulis</name>
    <name type="common">Blue mussel</name>
    <dbReference type="NCBI Taxonomy" id="6550"/>
    <lineage>
        <taxon>Eukaryota</taxon>
        <taxon>Metazoa</taxon>
        <taxon>Spiralia</taxon>
        <taxon>Lophotrochozoa</taxon>
        <taxon>Mollusca</taxon>
        <taxon>Bivalvia</taxon>
        <taxon>Autobranchia</taxon>
        <taxon>Pteriomorphia</taxon>
        <taxon>Mytilida</taxon>
        <taxon>Mytiloidea</taxon>
        <taxon>Mytilidae</taxon>
        <taxon>Mytilinae</taxon>
        <taxon>Mytilus</taxon>
    </lineage>
</organism>
<protein>
    <submittedName>
        <fullName evidence="2">Uncharacterized protein</fullName>
    </submittedName>
</protein>
<feature type="compositionally biased region" description="Basic and acidic residues" evidence="1">
    <location>
        <begin position="1"/>
        <end position="10"/>
    </location>
</feature>
<feature type="region of interest" description="Disordered" evidence="1">
    <location>
        <begin position="1"/>
        <end position="20"/>
    </location>
</feature>
<evidence type="ECO:0000313" key="2">
    <source>
        <dbReference type="EMBL" id="CAG2242629.1"/>
    </source>
</evidence>
<sequence length="178" mass="19604">MPDVCREFSRHSPATSGSTRDEGLVWNMFTNLSGDLFTNNKNLTVVVTDLGRYSFTCRNGVALPNTVVNCSDDGSRLAVTRIHNESSCNCKESISMKSSPMDLTIETTRAMESTIHTTSGMESTTETTRAMESNIDKSDMTDTEINKTIDDGIDFITTIDGETSKTYNNIPPESHIIL</sequence>
<dbReference type="Proteomes" id="UP000683360">
    <property type="component" value="Unassembled WGS sequence"/>
</dbReference>
<name>A0A8S3UIR1_MYTED</name>
<gene>
    <name evidence="2" type="ORF">MEDL_54803</name>
</gene>
<dbReference type="AlphaFoldDB" id="A0A8S3UIR1"/>
<evidence type="ECO:0000256" key="1">
    <source>
        <dbReference type="SAM" id="MobiDB-lite"/>
    </source>
</evidence>
<evidence type="ECO:0000313" key="3">
    <source>
        <dbReference type="Proteomes" id="UP000683360"/>
    </source>
</evidence>
<comment type="caution">
    <text evidence="2">The sequence shown here is derived from an EMBL/GenBank/DDBJ whole genome shotgun (WGS) entry which is preliminary data.</text>
</comment>
<dbReference type="EMBL" id="CAJPWZ010002680">
    <property type="protein sequence ID" value="CAG2242629.1"/>
    <property type="molecule type" value="Genomic_DNA"/>
</dbReference>
<proteinExistence type="predicted"/>
<reference evidence="2" key="1">
    <citation type="submission" date="2021-03" db="EMBL/GenBank/DDBJ databases">
        <authorList>
            <person name="Bekaert M."/>
        </authorList>
    </citation>
    <scope>NUCLEOTIDE SEQUENCE</scope>
</reference>
<keyword evidence="3" id="KW-1185">Reference proteome</keyword>
<accession>A0A8S3UIR1</accession>